<evidence type="ECO:0000313" key="2">
    <source>
        <dbReference type="Proteomes" id="UP000005101"/>
    </source>
</evidence>
<keyword evidence="2" id="KW-1185">Reference proteome</keyword>
<evidence type="ECO:0000313" key="1">
    <source>
        <dbReference type="EMBL" id="EFR54222.1"/>
    </source>
</evidence>
<name>A0ABN0BMV8_BACFG</name>
<dbReference type="EMBL" id="EQ973214">
    <property type="protein sequence ID" value="EFR54222.1"/>
    <property type="molecule type" value="Genomic_DNA"/>
</dbReference>
<protein>
    <submittedName>
        <fullName evidence="1">Uncharacterized protein</fullName>
    </submittedName>
</protein>
<proteinExistence type="predicted"/>
<reference evidence="1 2" key="1">
    <citation type="submission" date="2008-12" db="EMBL/GenBank/DDBJ databases">
        <title>Annotation of Bacteroides fragilis strain 3_1_12.</title>
        <authorList>
            <consortium name="The Broad Institute Genome Sequencing Platform"/>
            <person name="Ward D."/>
            <person name="Young S.K."/>
            <person name="Kodira C.D."/>
            <person name="Zeng Q."/>
            <person name="Koehrsen M."/>
            <person name="Alvarado L."/>
            <person name="Berlin A."/>
            <person name="Borenstein D."/>
            <person name="Chen Z."/>
            <person name="Engels R."/>
            <person name="Freedman E."/>
            <person name="Gellesch M."/>
            <person name="Goldberg J."/>
            <person name="Griggs A."/>
            <person name="Gujja S."/>
            <person name="Heiman D."/>
            <person name="Hepburn T."/>
            <person name="Howarth C."/>
            <person name="Jen D."/>
            <person name="Larson L."/>
            <person name="Lewis B."/>
            <person name="Mehta T."/>
            <person name="Park D."/>
            <person name="Pearson M."/>
            <person name="Roberts A."/>
            <person name="Saif S."/>
            <person name="Shea T."/>
            <person name="Shenoy N."/>
            <person name="Sisk P."/>
            <person name="Stolte C."/>
            <person name="Sykes S."/>
            <person name="Walk T."/>
            <person name="White J."/>
            <person name="Yandava C."/>
            <person name="Allen-Vercoe E."/>
            <person name="Strauss J."/>
            <person name="Ambrose C."/>
            <person name="Lander E."/>
            <person name="Nusbaum C."/>
            <person name="Galagan J."/>
            <person name="Birren B."/>
        </authorList>
    </citation>
    <scope>NUCLEOTIDE SEQUENCE [LARGE SCALE GENOMIC DNA]</scope>
    <source>
        <strain evidence="1 2">3_1_12</strain>
    </source>
</reference>
<organism evidence="1 2">
    <name type="scientific">Bacteroides fragilis 3_1_12</name>
    <dbReference type="NCBI Taxonomy" id="457424"/>
    <lineage>
        <taxon>Bacteria</taxon>
        <taxon>Pseudomonadati</taxon>
        <taxon>Bacteroidota</taxon>
        <taxon>Bacteroidia</taxon>
        <taxon>Bacteroidales</taxon>
        <taxon>Bacteroidaceae</taxon>
        <taxon>Bacteroides</taxon>
    </lineage>
</organism>
<dbReference type="Proteomes" id="UP000005101">
    <property type="component" value="Unassembled WGS sequence"/>
</dbReference>
<accession>A0ABN0BMV8</accession>
<gene>
    <name evidence="1" type="ORF">BFAG_02919</name>
</gene>
<sequence length="55" mass="6228">MVRSLSCPVYAGLLARVPVPISLGMRAHWHGYVGRDRALTIYIKDSKENEILFKV</sequence>